<comment type="caution">
    <text evidence="2">The sequence shown here is derived from an EMBL/GenBank/DDBJ whole genome shotgun (WGS) entry which is preliminary data.</text>
</comment>
<keyword evidence="3" id="KW-1185">Reference proteome</keyword>
<evidence type="ECO:0000256" key="1">
    <source>
        <dbReference type="SAM" id="MobiDB-lite"/>
    </source>
</evidence>
<reference evidence="2 3" key="1">
    <citation type="submission" date="2016-07" db="EMBL/GenBank/DDBJ databases">
        <title>Pervasive Adenine N6-methylation of Active Genes in Fungi.</title>
        <authorList>
            <consortium name="DOE Joint Genome Institute"/>
            <person name="Mondo S.J."/>
            <person name="Dannebaum R.O."/>
            <person name="Kuo R.C."/>
            <person name="Labutti K."/>
            <person name="Haridas S."/>
            <person name="Kuo A."/>
            <person name="Salamov A."/>
            <person name="Ahrendt S.R."/>
            <person name="Lipzen A."/>
            <person name="Sullivan W."/>
            <person name="Andreopoulos W.B."/>
            <person name="Clum A."/>
            <person name="Lindquist E."/>
            <person name="Daum C."/>
            <person name="Ramamoorthy G.K."/>
            <person name="Gryganskyi A."/>
            <person name="Culley D."/>
            <person name="Magnuson J.K."/>
            <person name="James T.Y."/>
            <person name="O'Malley M.A."/>
            <person name="Stajich J.E."/>
            <person name="Spatafora J.W."/>
            <person name="Visel A."/>
            <person name="Grigoriev I.V."/>
        </authorList>
    </citation>
    <scope>NUCLEOTIDE SEQUENCE [LARGE SCALE GENOMIC DNA]</scope>
    <source>
        <strain evidence="2 3">JEL800</strain>
    </source>
</reference>
<proteinExistence type="predicted"/>
<feature type="compositionally biased region" description="Polar residues" evidence="1">
    <location>
        <begin position="90"/>
        <end position="105"/>
    </location>
</feature>
<evidence type="ECO:0000313" key="2">
    <source>
        <dbReference type="EMBL" id="ORY45461.1"/>
    </source>
</evidence>
<dbReference type="AlphaFoldDB" id="A0A1Y2CEH6"/>
<dbReference type="STRING" id="329046.A0A1Y2CEH6"/>
<evidence type="ECO:0000313" key="3">
    <source>
        <dbReference type="Proteomes" id="UP000193642"/>
    </source>
</evidence>
<dbReference type="OrthoDB" id="2158148at2759"/>
<sequence length="538" mass="58006">MRDGRLSAASRALVLKSCGATVVNDGSTPKGSRIMLADSVIPTHRAFKNYLPTNADSTLFRSPLPRAYTPNGSPMTSAESFVQPTNTPVSESATVIEPTNPNVPETNKDTQPDCTLDATCTDIPPSTNINNTNEQFSLCGTTARTTTTTTPSSTTTAHPAWQVPYSHITCDWSMRTMDALFNASFVDFIKNEKNCDFNGRHIAHLVKDYKLDQVVQGLSWLVDGWSVEATARCLKAVFEDWLPELAGFAVARVGKGWSVRGGKMGLVVAFMMMGEGPGVAALFVRSLCVGWSGEMVSELVSCLDTVLEWEDEYFTKFTELLLGELKEAVRVGEIHDMEPAVVISTLSTMYKATAAMTNHRILMADLRLAVAKKCSFSSRALTPNPASVLAAMRNRVRPGACAGQPGFVVSPNGLLRAAEASVPVSENGGTETTTTPTMDHSKTFRPDDDFLYNFDQDEDGDADDGETGTESVIPTRTNSVLSVPSAVTARYHGDEFSRGVSEVSFRSGGVGGGGSVIVPPSVLRRIRRVLMSFGVRVV</sequence>
<organism evidence="2 3">
    <name type="scientific">Rhizoclosmatium globosum</name>
    <dbReference type="NCBI Taxonomy" id="329046"/>
    <lineage>
        <taxon>Eukaryota</taxon>
        <taxon>Fungi</taxon>
        <taxon>Fungi incertae sedis</taxon>
        <taxon>Chytridiomycota</taxon>
        <taxon>Chytridiomycota incertae sedis</taxon>
        <taxon>Chytridiomycetes</taxon>
        <taxon>Chytridiales</taxon>
        <taxon>Chytriomycetaceae</taxon>
        <taxon>Rhizoclosmatium</taxon>
    </lineage>
</organism>
<dbReference type="Proteomes" id="UP000193642">
    <property type="component" value="Unassembled WGS sequence"/>
</dbReference>
<accession>A0A1Y2CEH6</accession>
<protein>
    <submittedName>
        <fullName evidence="2">Uncharacterized protein</fullName>
    </submittedName>
</protein>
<gene>
    <name evidence="2" type="ORF">BCR33DRAFT_849752</name>
</gene>
<dbReference type="EMBL" id="MCGO01000019">
    <property type="protein sequence ID" value="ORY45461.1"/>
    <property type="molecule type" value="Genomic_DNA"/>
</dbReference>
<feature type="region of interest" description="Disordered" evidence="1">
    <location>
        <begin position="90"/>
        <end position="111"/>
    </location>
</feature>
<name>A0A1Y2CEH6_9FUNG</name>
<feature type="region of interest" description="Disordered" evidence="1">
    <location>
        <begin position="421"/>
        <end position="442"/>
    </location>
</feature>